<dbReference type="Gene3D" id="3.50.20.20">
    <property type="entry name" value="Janus/Ocnus"/>
    <property type="match status" value="1"/>
</dbReference>
<name>A0AAD9PG28_RIDPI</name>
<dbReference type="SUPFAM" id="SSF143724">
    <property type="entry name" value="PHP14-like"/>
    <property type="match status" value="1"/>
</dbReference>
<feature type="binding site" evidence="6">
    <location>
        <position position="21"/>
    </location>
    <ligand>
        <name>substrate</name>
    </ligand>
</feature>
<evidence type="ECO:0000256" key="3">
    <source>
        <dbReference type="ARBA" id="ARBA00022782"/>
    </source>
</evidence>
<dbReference type="InterPro" id="IPR007702">
    <property type="entry name" value="Janus"/>
</dbReference>
<evidence type="ECO:0000256" key="6">
    <source>
        <dbReference type="PIRSR" id="PIRSR607702-2"/>
    </source>
</evidence>
<comment type="function">
    <text evidence="1">JanA and janB regulate somatic sex differentiation.</text>
</comment>
<dbReference type="GO" id="GO:0101006">
    <property type="term" value="F:protein histidine phosphatase activity"/>
    <property type="evidence" value="ECO:0007669"/>
    <property type="project" value="TreeGrafter"/>
</dbReference>
<comment type="similarity">
    <text evidence="2">Belongs to the janus family.</text>
</comment>
<dbReference type="GO" id="GO:0007548">
    <property type="term" value="P:sex differentiation"/>
    <property type="evidence" value="ECO:0007669"/>
    <property type="project" value="UniProtKB-KW"/>
</dbReference>
<dbReference type="GO" id="GO:0030154">
    <property type="term" value="P:cell differentiation"/>
    <property type="evidence" value="ECO:0007669"/>
    <property type="project" value="UniProtKB-KW"/>
</dbReference>
<dbReference type="Pfam" id="PF05005">
    <property type="entry name" value="Ocnus"/>
    <property type="match status" value="1"/>
</dbReference>
<evidence type="ECO:0000256" key="1">
    <source>
        <dbReference type="ARBA" id="ARBA00002508"/>
    </source>
</evidence>
<evidence type="ECO:0000313" key="8">
    <source>
        <dbReference type="Proteomes" id="UP001209878"/>
    </source>
</evidence>
<dbReference type="Proteomes" id="UP001209878">
    <property type="component" value="Unassembled WGS sequence"/>
</dbReference>
<dbReference type="FunFam" id="3.50.20.20:FF:000001">
    <property type="entry name" value="14 kDa phosphohistidine phosphatase"/>
    <property type="match status" value="1"/>
</dbReference>
<organism evidence="7 8">
    <name type="scientific">Ridgeia piscesae</name>
    <name type="common">Tubeworm</name>
    <dbReference type="NCBI Taxonomy" id="27915"/>
    <lineage>
        <taxon>Eukaryota</taxon>
        <taxon>Metazoa</taxon>
        <taxon>Spiralia</taxon>
        <taxon>Lophotrochozoa</taxon>
        <taxon>Annelida</taxon>
        <taxon>Polychaeta</taxon>
        <taxon>Sedentaria</taxon>
        <taxon>Canalipalpata</taxon>
        <taxon>Sabellida</taxon>
        <taxon>Siboglinidae</taxon>
        <taxon>Ridgeia</taxon>
    </lineage>
</organism>
<evidence type="ECO:0008006" key="9">
    <source>
        <dbReference type="Google" id="ProtNLM"/>
    </source>
</evidence>
<dbReference type="GO" id="GO:0005829">
    <property type="term" value="C:cytosol"/>
    <property type="evidence" value="ECO:0007669"/>
    <property type="project" value="TreeGrafter"/>
</dbReference>
<sequence>MAKVHLDEVEDVDIDANGRFKYVLIKLYHPDSEENYKYIVRGYKWAGYHADIYEDLYERVKKKGLDTECMGGGRILHEAEKKTITVYGYSQGYGLPDHSITCELLKKKYKDYQSITWNNEGY</sequence>
<dbReference type="EMBL" id="JAODUO010000005">
    <property type="protein sequence ID" value="KAK2193892.1"/>
    <property type="molecule type" value="Genomic_DNA"/>
</dbReference>
<accession>A0AAD9PG28</accession>
<evidence type="ECO:0000256" key="4">
    <source>
        <dbReference type="ARBA" id="ARBA00022928"/>
    </source>
</evidence>
<evidence type="ECO:0000313" key="7">
    <source>
        <dbReference type="EMBL" id="KAK2193892.1"/>
    </source>
</evidence>
<comment type="caution">
    <text evidence="7">The sequence shown here is derived from an EMBL/GenBank/DDBJ whole genome shotgun (WGS) entry which is preliminary data.</text>
</comment>
<protein>
    <recommendedName>
        <fullName evidence="9">14 kDa phosphohistidine phosphatase</fullName>
    </recommendedName>
</protein>
<dbReference type="InterPro" id="IPR038596">
    <property type="entry name" value="Janus_sf"/>
</dbReference>
<dbReference type="PANTHER" id="PTHR12258:SF5">
    <property type="entry name" value="BCDNA.GH02250-RELATED"/>
    <property type="match status" value="1"/>
</dbReference>
<feature type="active site" description="Proton acceptor" evidence="5">
    <location>
        <position position="49"/>
    </location>
</feature>
<keyword evidence="3" id="KW-0221">Differentiation</keyword>
<dbReference type="AlphaFoldDB" id="A0AAD9PG28"/>
<gene>
    <name evidence="7" type="ORF">NP493_6g03034</name>
</gene>
<proteinExistence type="inferred from homology"/>
<dbReference type="PANTHER" id="PTHR12258">
    <property type="entry name" value="JANUS-A/JANUS-B"/>
    <property type="match status" value="1"/>
</dbReference>
<evidence type="ECO:0000256" key="2">
    <source>
        <dbReference type="ARBA" id="ARBA00010971"/>
    </source>
</evidence>
<reference evidence="7" key="1">
    <citation type="journal article" date="2023" name="Mol. Biol. Evol.">
        <title>Third-Generation Sequencing Reveals the Adaptive Role of the Epigenome in Three Deep-Sea Polychaetes.</title>
        <authorList>
            <person name="Perez M."/>
            <person name="Aroh O."/>
            <person name="Sun Y."/>
            <person name="Lan Y."/>
            <person name="Juniper S.K."/>
            <person name="Young C.R."/>
            <person name="Angers B."/>
            <person name="Qian P.Y."/>
        </authorList>
    </citation>
    <scope>NUCLEOTIDE SEQUENCE</scope>
    <source>
        <strain evidence="7">R07B-5</strain>
    </source>
</reference>
<evidence type="ECO:0000256" key="5">
    <source>
        <dbReference type="PIRSR" id="PIRSR607702-1"/>
    </source>
</evidence>
<keyword evidence="8" id="KW-1185">Reference proteome</keyword>
<keyword evidence="4" id="KW-0726">Sexual differentiation</keyword>